<comment type="caution">
    <text evidence="6">The sequence shown here is derived from an EMBL/GenBank/DDBJ whole genome shotgun (WGS) entry which is preliminary data.</text>
</comment>
<dbReference type="EMBL" id="JBJQND010000017">
    <property type="protein sequence ID" value="KAL3842662.1"/>
    <property type="molecule type" value="Genomic_DNA"/>
</dbReference>
<evidence type="ECO:0000256" key="3">
    <source>
        <dbReference type="ARBA" id="ARBA00022917"/>
    </source>
</evidence>
<gene>
    <name evidence="6" type="ORF">ACJMK2_020652</name>
</gene>
<accession>A0ABD3U2P3</accession>
<feature type="coiled-coil region" evidence="4">
    <location>
        <begin position="148"/>
        <end position="193"/>
    </location>
</feature>
<keyword evidence="4" id="KW-0175">Coiled coil</keyword>
<dbReference type="SUPFAM" id="SSF75620">
    <property type="entry name" value="Release factor"/>
    <property type="match status" value="1"/>
</dbReference>
<evidence type="ECO:0000256" key="1">
    <source>
        <dbReference type="ARBA" id="ARBA00010835"/>
    </source>
</evidence>
<dbReference type="GO" id="GO:0006412">
    <property type="term" value="P:translation"/>
    <property type="evidence" value="ECO:0007669"/>
    <property type="project" value="UniProtKB-KW"/>
</dbReference>
<dbReference type="PANTHER" id="PTHR43804">
    <property type="entry name" value="LD18447P"/>
    <property type="match status" value="1"/>
</dbReference>
<dbReference type="Gene3D" id="6.10.140.1950">
    <property type="match status" value="1"/>
</dbReference>
<dbReference type="SMART" id="SM00937">
    <property type="entry name" value="PCRF"/>
    <property type="match status" value="1"/>
</dbReference>
<keyword evidence="3" id="KW-0648">Protein biosynthesis</keyword>
<evidence type="ECO:0000313" key="6">
    <source>
        <dbReference type="EMBL" id="KAL3842662.1"/>
    </source>
</evidence>
<protein>
    <recommendedName>
        <fullName evidence="5">Peptide chain release factor domain-containing protein</fullName>
    </recommendedName>
</protein>
<dbReference type="InterPro" id="IPR000352">
    <property type="entry name" value="Pep_chain_release_fac_I"/>
</dbReference>
<dbReference type="Pfam" id="PF03462">
    <property type="entry name" value="PCRF"/>
    <property type="match status" value="1"/>
</dbReference>
<evidence type="ECO:0000256" key="4">
    <source>
        <dbReference type="SAM" id="Coils"/>
    </source>
</evidence>
<organism evidence="6 7">
    <name type="scientific">Sinanodonta woodiana</name>
    <name type="common">Chinese pond mussel</name>
    <name type="synonym">Anodonta woodiana</name>
    <dbReference type="NCBI Taxonomy" id="1069815"/>
    <lineage>
        <taxon>Eukaryota</taxon>
        <taxon>Metazoa</taxon>
        <taxon>Spiralia</taxon>
        <taxon>Lophotrochozoa</taxon>
        <taxon>Mollusca</taxon>
        <taxon>Bivalvia</taxon>
        <taxon>Autobranchia</taxon>
        <taxon>Heteroconchia</taxon>
        <taxon>Palaeoheterodonta</taxon>
        <taxon>Unionida</taxon>
        <taxon>Unionoidea</taxon>
        <taxon>Unionidae</taxon>
        <taxon>Unioninae</taxon>
        <taxon>Sinanodonta</taxon>
    </lineage>
</organism>
<sequence>MTQVAINGFFRAFWKLKQDSCFRPFLSKFCCNCRFPSFRSNRSFHNNVCPRNYLEFSKNNVQLGKNKLYLSQYDVYKTYSITKFGLWTGICNKKSGLLIQRLCSRNYSSDASIFTLENELYICGDKDRGRCIARLLELGPVVETIIRLKKKYEEKEELENMRLGLEVEDEGLKKLAEEDKQECLQTIAEMENQLVNLIVGDEKIDNCGIILELNAGVGGQEAMLFTANMYNMYKAFTAYNGWQFTDVNIEVAELGGLRKAIASIAGPNVYKMLKFEGGVHRVQRVPETEKTGRLHTSTMTVAVLPQPTEYRLYMVASFNGGGRTQKTPRKEPLTHDKQLTRIRAECQQDRSQVQNKKIAMQLIRSKLYEKQLTEQMSQYKTQRKIQVGSAARSEKVRTYNYPQDRITDHRLSENYHNIEEFMRGQDGLRDMIHDLHLMIKYDRLKEMLENFKKDKKV</sequence>
<comment type="similarity">
    <text evidence="1">Belongs to the prokaryotic/mitochondrial release factor family.</text>
</comment>
<dbReference type="AlphaFoldDB" id="A0ABD3U2P3"/>
<evidence type="ECO:0000256" key="2">
    <source>
        <dbReference type="ARBA" id="ARBA00022481"/>
    </source>
</evidence>
<feature type="domain" description="Peptide chain release factor" evidence="5">
    <location>
        <begin position="162"/>
        <end position="276"/>
    </location>
</feature>
<reference evidence="6 7" key="1">
    <citation type="submission" date="2024-11" db="EMBL/GenBank/DDBJ databases">
        <title>Chromosome-level genome assembly of the freshwater bivalve Anodonta woodiana.</title>
        <authorList>
            <person name="Chen X."/>
        </authorList>
    </citation>
    <scope>NUCLEOTIDE SEQUENCE [LARGE SCALE GENOMIC DNA]</scope>
    <source>
        <strain evidence="6">MN2024</strain>
        <tissue evidence="6">Gills</tissue>
    </source>
</reference>
<evidence type="ECO:0000259" key="5">
    <source>
        <dbReference type="SMART" id="SM00937"/>
    </source>
</evidence>
<dbReference type="InterPro" id="IPR050057">
    <property type="entry name" value="Prokaryotic/Mito_RF"/>
</dbReference>
<dbReference type="Pfam" id="PF00472">
    <property type="entry name" value="RF-1"/>
    <property type="match status" value="1"/>
</dbReference>
<dbReference type="Proteomes" id="UP001634394">
    <property type="component" value="Unassembled WGS sequence"/>
</dbReference>
<keyword evidence="7" id="KW-1185">Reference proteome</keyword>
<keyword evidence="2" id="KW-0488">Methylation</keyword>
<evidence type="ECO:0000313" key="7">
    <source>
        <dbReference type="Proteomes" id="UP001634394"/>
    </source>
</evidence>
<dbReference type="InterPro" id="IPR005139">
    <property type="entry name" value="PCRF"/>
</dbReference>
<dbReference type="PANTHER" id="PTHR43804:SF7">
    <property type="entry name" value="LD18447P"/>
    <property type="match status" value="1"/>
</dbReference>
<proteinExistence type="inferred from homology"/>
<dbReference type="Gene3D" id="3.30.70.1660">
    <property type="match status" value="2"/>
</dbReference>
<dbReference type="InterPro" id="IPR045853">
    <property type="entry name" value="Pep_chain_release_fac_I_sf"/>
</dbReference>
<dbReference type="GO" id="GO:0005737">
    <property type="term" value="C:cytoplasm"/>
    <property type="evidence" value="ECO:0007669"/>
    <property type="project" value="UniProtKB-ARBA"/>
</dbReference>
<name>A0ABD3U2P3_SINWO</name>